<keyword evidence="2" id="KW-0472">Membrane</keyword>
<sequence>MVLWIVGQKIPLYYHSGVLTSVPVYSSSYDGYDSYRVVTPKQGVYVYPDYNNSNNTDVFLEIPYSNFVWPEKSQTVYLLHNFWGYSINISIIGGDSRPFLNKFLEQNFFPTDNPLPLSSNPKSPNDNDHKNPKRHHHYFWTTENVGTLLEDLVPTHYVTLSKIIPSSMLVRNNVLIRCPLKTLFTTLEGADPSCSQLIFGELMELQQPFQLIEVGDVVFHDIFPPIYVVFHNSKGLPMNFVDIPMLFFASWKKSNSKILQITGIVSTFTSIFLIILFGTILFRASPEESENEGN</sequence>
<feature type="region of interest" description="Disordered" evidence="1">
    <location>
        <begin position="113"/>
        <end position="134"/>
    </location>
</feature>
<reference evidence="3 4" key="1">
    <citation type="submission" date="2024-04" db="EMBL/GenBank/DDBJ databases">
        <title>Tritrichomonas musculus Genome.</title>
        <authorList>
            <person name="Alves-Ferreira E."/>
            <person name="Grigg M."/>
            <person name="Lorenzi H."/>
            <person name="Galac M."/>
        </authorList>
    </citation>
    <scope>NUCLEOTIDE SEQUENCE [LARGE SCALE GENOMIC DNA]</scope>
    <source>
        <strain evidence="3 4">EAF2021</strain>
    </source>
</reference>
<keyword evidence="2" id="KW-0812">Transmembrane</keyword>
<evidence type="ECO:0000313" key="3">
    <source>
        <dbReference type="EMBL" id="KAK8878174.1"/>
    </source>
</evidence>
<gene>
    <name evidence="3" type="ORF">M9Y10_004939</name>
</gene>
<dbReference type="EMBL" id="JAPFFF010000011">
    <property type="protein sequence ID" value="KAK8878174.1"/>
    <property type="molecule type" value="Genomic_DNA"/>
</dbReference>
<feature type="transmembrane region" description="Helical" evidence="2">
    <location>
        <begin position="258"/>
        <end position="282"/>
    </location>
</feature>
<keyword evidence="2" id="KW-1133">Transmembrane helix</keyword>
<dbReference type="Proteomes" id="UP001470230">
    <property type="component" value="Unassembled WGS sequence"/>
</dbReference>
<evidence type="ECO:0000256" key="1">
    <source>
        <dbReference type="SAM" id="MobiDB-lite"/>
    </source>
</evidence>
<evidence type="ECO:0000256" key="2">
    <source>
        <dbReference type="SAM" id="Phobius"/>
    </source>
</evidence>
<proteinExistence type="predicted"/>
<name>A0ABR2JKF3_9EUKA</name>
<comment type="caution">
    <text evidence="3">The sequence shown here is derived from an EMBL/GenBank/DDBJ whole genome shotgun (WGS) entry which is preliminary data.</text>
</comment>
<evidence type="ECO:0000313" key="4">
    <source>
        <dbReference type="Proteomes" id="UP001470230"/>
    </source>
</evidence>
<accession>A0ABR2JKF3</accession>
<protein>
    <submittedName>
        <fullName evidence="3">Uncharacterized protein</fullName>
    </submittedName>
</protein>
<feature type="compositionally biased region" description="Low complexity" evidence="1">
    <location>
        <begin position="113"/>
        <end position="124"/>
    </location>
</feature>
<organism evidence="3 4">
    <name type="scientific">Tritrichomonas musculus</name>
    <dbReference type="NCBI Taxonomy" id="1915356"/>
    <lineage>
        <taxon>Eukaryota</taxon>
        <taxon>Metamonada</taxon>
        <taxon>Parabasalia</taxon>
        <taxon>Tritrichomonadida</taxon>
        <taxon>Tritrichomonadidae</taxon>
        <taxon>Tritrichomonas</taxon>
    </lineage>
</organism>
<keyword evidence="4" id="KW-1185">Reference proteome</keyword>